<dbReference type="PANTHER" id="PTHR47926:SF504">
    <property type="entry name" value="(WILD MALAYSIAN BANANA) HYPOTHETICAL PROTEIN"/>
    <property type="match status" value="1"/>
</dbReference>
<gene>
    <name evidence="4" type="ORF">H0E87_029931</name>
</gene>
<dbReference type="PANTHER" id="PTHR47926">
    <property type="entry name" value="PENTATRICOPEPTIDE REPEAT-CONTAINING PROTEIN"/>
    <property type="match status" value="1"/>
</dbReference>
<reference evidence="4" key="1">
    <citation type="journal article" date="2021" name="J. Hered.">
        <title>Genome Assembly of Salicaceae Populus deltoides (Eastern Cottonwood) I-69 Based on Nanopore Sequencing and Hi-C Technologies.</title>
        <authorList>
            <person name="Bai S."/>
            <person name="Wu H."/>
            <person name="Zhang J."/>
            <person name="Pan Z."/>
            <person name="Zhao W."/>
            <person name="Li Z."/>
            <person name="Tong C."/>
        </authorList>
    </citation>
    <scope>NUCLEOTIDE SEQUENCE</scope>
    <source>
        <tissue evidence="4">Leaf</tissue>
    </source>
</reference>
<dbReference type="GO" id="GO:0003723">
    <property type="term" value="F:RNA binding"/>
    <property type="evidence" value="ECO:0007669"/>
    <property type="project" value="InterPro"/>
</dbReference>
<evidence type="ECO:0000313" key="4">
    <source>
        <dbReference type="EMBL" id="KAH8482659.1"/>
    </source>
</evidence>
<dbReference type="EMBL" id="JACEGQ020000018">
    <property type="protein sequence ID" value="KAH8482659.1"/>
    <property type="molecule type" value="Genomic_DNA"/>
</dbReference>
<evidence type="ECO:0000313" key="5">
    <source>
        <dbReference type="Proteomes" id="UP000807159"/>
    </source>
</evidence>
<dbReference type="Gene3D" id="1.25.40.10">
    <property type="entry name" value="Tetratricopeptide repeat domain"/>
    <property type="match status" value="2"/>
</dbReference>
<dbReference type="NCBIfam" id="TIGR00756">
    <property type="entry name" value="PPR"/>
    <property type="match status" value="2"/>
</dbReference>
<dbReference type="Proteomes" id="UP000807159">
    <property type="component" value="Chromosome 18"/>
</dbReference>
<evidence type="ECO:0000256" key="1">
    <source>
        <dbReference type="ARBA" id="ARBA00022737"/>
    </source>
</evidence>
<dbReference type="InterPro" id="IPR011990">
    <property type="entry name" value="TPR-like_helical_dom_sf"/>
</dbReference>
<sequence length="180" mass="19951">MGLSGATPNDFTFSMSLKARVLLNSFDIGGQTHDIRVKTGFDMVNVEGNQTHGLLIASVFLYSANTAIAGALVVLYVKCGKFFEARRVFSRIEEKDVISWTVLIHGKQMHAHAIKVSSGADISVCKEVLDIYLKCGMIDEAERLFGEMPARNVISWTFMITGYGKHGLGKKAIRRFNEMQ</sequence>
<dbReference type="GO" id="GO:0009451">
    <property type="term" value="P:RNA modification"/>
    <property type="evidence" value="ECO:0007669"/>
    <property type="project" value="InterPro"/>
</dbReference>
<keyword evidence="3" id="KW-0472">Membrane</keyword>
<organism evidence="4 5">
    <name type="scientific">Populus deltoides</name>
    <name type="common">Eastern poplar</name>
    <name type="synonym">Eastern cottonwood</name>
    <dbReference type="NCBI Taxonomy" id="3696"/>
    <lineage>
        <taxon>Eukaryota</taxon>
        <taxon>Viridiplantae</taxon>
        <taxon>Streptophyta</taxon>
        <taxon>Embryophyta</taxon>
        <taxon>Tracheophyta</taxon>
        <taxon>Spermatophyta</taxon>
        <taxon>Magnoliopsida</taxon>
        <taxon>eudicotyledons</taxon>
        <taxon>Gunneridae</taxon>
        <taxon>Pentapetalae</taxon>
        <taxon>rosids</taxon>
        <taxon>fabids</taxon>
        <taxon>Malpighiales</taxon>
        <taxon>Salicaceae</taxon>
        <taxon>Saliceae</taxon>
        <taxon>Populus</taxon>
    </lineage>
</organism>
<feature type="repeat" description="PPR" evidence="2">
    <location>
        <begin position="121"/>
        <end position="155"/>
    </location>
</feature>
<evidence type="ECO:0000256" key="2">
    <source>
        <dbReference type="PROSITE-ProRule" id="PRU00708"/>
    </source>
</evidence>
<accession>A0A8T2WMX4</accession>
<dbReference type="InterPro" id="IPR046960">
    <property type="entry name" value="PPR_At4g14850-like_plant"/>
</dbReference>
<keyword evidence="3" id="KW-0812">Transmembrane</keyword>
<keyword evidence="3" id="KW-1133">Transmembrane helix</keyword>
<feature type="transmembrane region" description="Helical" evidence="3">
    <location>
        <begin position="53"/>
        <end position="77"/>
    </location>
</feature>
<dbReference type="PROSITE" id="PS51375">
    <property type="entry name" value="PPR"/>
    <property type="match status" value="1"/>
</dbReference>
<evidence type="ECO:0008006" key="6">
    <source>
        <dbReference type="Google" id="ProtNLM"/>
    </source>
</evidence>
<dbReference type="Pfam" id="PF01535">
    <property type="entry name" value="PPR"/>
    <property type="match status" value="3"/>
</dbReference>
<name>A0A8T2WMX4_POPDE</name>
<dbReference type="InterPro" id="IPR002885">
    <property type="entry name" value="PPR_rpt"/>
</dbReference>
<keyword evidence="1" id="KW-0677">Repeat</keyword>
<proteinExistence type="predicted"/>
<evidence type="ECO:0000256" key="3">
    <source>
        <dbReference type="SAM" id="Phobius"/>
    </source>
</evidence>
<dbReference type="AlphaFoldDB" id="A0A8T2WMX4"/>
<keyword evidence="5" id="KW-1185">Reference proteome</keyword>
<protein>
    <recommendedName>
        <fullName evidence="6">Pentatricopeptide repeat-containing protein</fullName>
    </recommendedName>
</protein>
<comment type="caution">
    <text evidence="4">The sequence shown here is derived from an EMBL/GenBank/DDBJ whole genome shotgun (WGS) entry which is preliminary data.</text>
</comment>